<keyword evidence="8" id="KW-1185">Reference proteome</keyword>
<gene>
    <name evidence="7" type="ORF">ERJ70_14145</name>
</gene>
<dbReference type="InterPro" id="IPR000086">
    <property type="entry name" value="NUDIX_hydrolase_dom"/>
</dbReference>
<dbReference type="EMBL" id="CP046956">
    <property type="protein sequence ID" value="QTN00340.1"/>
    <property type="molecule type" value="Genomic_DNA"/>
</dbReference>
<dbReference type="PANTHER" id="PTHR43758:SF2">
    <property type="entry name" value="OXIDIZED PURINE NUCLEOSIDE TRIPHOSPHATE HYDROLASE"/>
    <property type="match status" value="1"/>
</dbReference>
<evidence type="ECO:0000256" key="4">
    <source>
        <dbReference type="ARBA" id="ARBA00022801"/>
    </source>
</evidence>
<sequence>MRRVTTSILRDDDKLLMLQKPRRGWYAMPGGKMEQGETIKEAAVREYKEETGLTLYNPRLGGVFTFVIKEDDKVVDEWMMFTFFSKEYAGEMTEDCREGTLEWVPVDEAIQKPMADGDRFIINHLLTSSEVQYGTFTYTSDYALIDYRLDPPGP</sequence>
<feature type="domain" description="Nudix hydrolase" evidence="6">
    <location>
        <begin position="1"/>
        <end position="127"/>
    </location>
</feature>
<comment type="similarity">
    <text evidence="2">Belongs to the Nudix hydrolase family.</text>
</comment>
<reference evidence="7 8" key="1">
    <citation type="submission" date="2019-12" db="EMBL/GenBank/DDBJ databases">
        <title>The whole genome sequencing of a strain isolated from a Mars analog, Dalangtan Playa.</title>
        <authorList>
            <person name="Huang T."/>
        </authorList>
    </citation>
    <scope>NUCLEOTIDE SEQUENCE [LARGE SCALE GENOMIC DNA]</scope>
    <source>
        <strain evidence="7 8">DP4-553-S</strain>
    </source>
</reference>
<evidence type="ECO:0000256" key="2">
    <source>
        <dbReference type="ARBA" id="ARBA00005582"/>
    </source>
</evidence>
<keyword evidence="4" id="KW-0378">Hydrolase</keyword>
<dbReference type="Proteomes" id="UP000665043">
    <property type="component" value="Chromosome"/>
</dbReference>
<evidence type="ECO:0000313" key="8">
    <source>
        <dbReference type="Proteomes" id="UP000665043"/>
    </source>
</evidence>
<dbReference type="PANTHER" id="PTHR43758">
    <property type="entry name" value="7,8-DIHYDRO-8-OXOGUANINE TRIPHOSPHATASE"/>
    <property type="match status" value="1"/>
</dbReference>
<dbReference type="Pfam" id="PF00293">
    <property type="entry name" value="NUDIX"/>
    <property type="match status" value="1"/>
</dbReference>
<dbReference type="PROSITE" id="PS51462">
    <property type="entry name" value="NUDIX"/>
    <property type="match status" value="1"/>
</dbReference>
<dbReference type="CDD" id="cd18875">
    <property type="entry name" value="NUDIX_Hydrolase"/>
    <property type="match status" value="1"/>
</dbReference>
<dbReference type="InterPro" id="IPR020476">
    <property type="entry name" value="Nudix_hydrolase"/>
</dbReference>
<dbReference type="RefSeq" id="WP_209365479.1">
    <property type="nucleotide sequence ID" value="NZ_CP046956.1"/>
</dbReference>
<dbReference type="PRINTS" id="PR00502">
    <property type="entry name" value="NUDIXFAMILY"/>
</dbReference>
<evidence type="ECO:0000313" key="7">
    <source>
        <dbReference type="EMBL" id="QTN00340.1"/>
    </source>
</evidence>
<evidence type="ECO:0000256" key="5">
    <source>
        <dbReference type="ARBA" id="ARBA00022842"/>
    </source>
</evidence>
<accession>A0ABX7VTQ3</accession>
<evidence type="ECO:0000256" key="1">
    <source>
        <dbReference type="ARBA" id="ARBA00001946"/>
    </source>
</evidence>
<keyword evidence="5" id="KW-0460">Magnesium</keyword>
<name>A0ABX7VTQ3_9BACI</name>
<dbReference type="Gene3D" id="3.90.79.10">
    <property type="entry name" value="Nucleoside Triphosphate Pyrophosphohydrolase"/>
    <property type="match status" value="1"/>
</dbReference>
<comment type="cofactor">
    <cofactor evidence="1">
        <name>Mg(2+)</name>
        <dbReference type="ChEBI" id="CHEBI:18420"/>
    </cofactor>
</comment>
<protein>
    <submittedName>
        <fullName evidence="7">NUDIX domain-containing protein</fullName>
    </submittedName>
</protein>
<proteinExistence type="inferred from homology"/>
<dbReference type="SUPFAM" id="SSF55811">
    <property type="entry name" value="Nudix"/>
    <property type="match status" value="1"/>
</dbReference>
<dbReference type="InterPro" id="IPR015797">
    <property type="entry name" value="NUDIX_hydrolase-like_dom_sf"/>
</dbReference>
<evidence type="ECO:0000256" key="3">
    <source>
        <dbReference type="ARBA" id="ARBA00022723"/>
    </source>
</evidence>
<keyword evidence="3" id="KW-0479">Metal-binding</keyword>
<evidence type="ECO:0000259" key="6">
    <source>
        <dbReference type="PROSITE" id="PS51462"/>
    </source>
</evidence>
<organism evidence="7 8">
    <name type="scientific">Sediminibacillus dalangtanensis</name>
    <dbReference type="NCBI Taxonomy" id="2729421"/>
    <lineage>
        <taxon>Bacteria</taxon>
        <taxon>Bacillati</taxon>
        <taxon>Bacillota</taxon>
        <taxon>Bacilli</taxon>
        <taxon>Bacillales</taxon>
        <taxon>Bacillaceae</taxon>
        <taxon>Sediminibacillus</taxon>
    </lineage>
</organism>